<protein>
    <submittedName>
        <fullName evidence="2">Uncharacterized protein</fullName>
    </submittedName>
</protein>
<keyword evidence="3" id="KW-1185">Reference proteome</keyword>
<reference evidence="2" key="1">
    <citation type="journal article" date="2020" name="bioRxiv">
        <title>Hybrid origin of Populus tomentosa Carr. identified through genome sequencing and phylogenomic analysis.</title>
        <authorList>
            <person name="An X."/>
            <person name="Gao K."/>
            <person name="Chen Z."/>
            <person name="Li J."/>
            <person name="Yang X."/>
            <person name="Yang X."/>
            <person name="Zhou J."/>
            <person name="Guo T."/>
            <person name="Zhao T."/>
            <person name="Huang S."/>
            <person name="Miao D."/>
            <person name="Khan W.U."/>
            <person name="Rao P."/>
            <person name="Ye M."/>
            <person name="Lei B."/>
            <person name="Liao W."/>
            <person name="Wang J."/>
            <person name="Ji L."/>
            <person name="Li Y."/>
            <person name="Guo B."/>
            <person name="Mustafa N.S."/>
            <person name="Li S."/>
            <person name="Yun Q."/>
            <person name="Keller S.R."/>
            <person name="Mao J."/>
            <person name="Zhang R."/>
            <person name="Strauss S.H."/>
        </authorList>
    </citation>
    <scope>NUCLEOTIDE SEQUENCE</scope>
    <source>
        <strain evidence="2">GM15</strain>
        <tissue evidence="2">Leaf</tissue>
    </source>
</reference>
<dbReference type="AlphaFoldDB" id="A0A8X8IW22"/>
<dbReference type="PANTHER" id="PTHR47481">
    <property type="match status" value="1"/>
</dbReference>
<accession>A0A8X8IW22</accession>
<comment type="caution">
    <text evidence="2">The sequence shown here is derived from an EMBL/GenBank/DDBJ whole genome shotgun (WGS) entry which is preliminary data.</text>
</comment>
<evidence type="ECO:0000256" key="1">
    <source>
        <dbReference type="SAM" id="MobiDB-lite"/>
    </source>
</evidence>
<evidence type="ECO:0000313" key="3">
    <source>
        <dbReference type="Proteomes" id="UP000886885"/>
    </source>
</evidence>
<name>A0A8X8IW22_POPTO</name>
<sequence length="156" mass="17334">MALLPPPPTVSSTIDGVTTTSLNPVFLHWTMQDQIIHGAINSTLTEKMLTHVTPYTTSRSAWTTFQPLNDFEMVAFLLAGIGPNYDPFVILIATRVKPLFMEEIYDHLLYHELRLEHHQSTINLSVTGAHYAAREGNSSRHSRSGHNSILNAPPSG</sequence>
<dbReference type="OrthoDB" id="1749636at2759"/>
<evidence type="ECO:0000313" key="2">
    <source>
        <dbReference type="EMBL" id="KAG6792287.1"/>
    </source>
</evidence>
<proteinExistence type="predicted"/>
<dbReference type="Proteomes" id="UP000886885">
    <property type="component" value="Chromosome 1A"/>
</dbReference>
<feature type="region of interest" description="Disordered" evidence="1">
    <location>
        <begin position="134"/>
        <end position="156"/>
    </location>
</feature>
<dbReference type="EMBL" id="JAAWWB010000001">
    <property type="protein sequence ID" value="KAG6792287.1"/>
    <property type="molecule type" value="Genomic_DNA"/>
</dbReference>
<organism evidence="2 3">
    <name type="scientific">Populus tomentosa</name>
    <name type="common">Chinese white poplar</name>
    <dbReference type="NCBI Taxonomy" id="118781"/>
    <lineage>
        <taxon>Eukaryota</taxon>
        <taxon>Viridiplantae</taxon>
        <taxon>Streptophyta</taxon>
        <taxon>Embryophyta</taxon>
        <taxon>Tracheophyta</taxon>
        <taxon>Spermatophyta</taxon>
        <taxon>Magnoliopsida</taxon>
        <taxon>eudicotyledons</taxon>
        <taxon>Gunneridae</taxon>
        <taxon>Pentapetalae</taxon>
        <taxon>rosids</taxon>
        <taxon>fabids</taxon>
        <taxon>Malpighiales</taxon>
        <taxon>Salicaceae</taxon>
        <taxon>Saliceae</taxon>
        <taxon>Populus</taxon>
    </lineage>
</organism>
<dbReference type="PANTHER" id="PTHR47481:SF22">
    <property type="entry name" value="RETROTRANSPOSON GAG DOMAIN-CONTAINING PROTEIN"/>
    <property type="match status" value="1"/>
</dbReference>
<gene>
    <name evidence="2" type="ORF">POTOM_001431</name>
</gene>